<dbReference type="Gene3D" id="3.30.559.10">
    <property type="entry name" value="Chloramphenicol acetyltransferase-like domain"/>
    <property type="match status" value="1"/>
</dbReference>
<sequence>MSATPIHRPPSPPLTDAGDSPAVSKDVPTAIDATSSKDKDGTSTLHGLGFDIVFPETRGVSYERKMGDSELSYYLPSRANGVNDMYLHLGFRAPEHLVRRARVRTVWAILRNRHPLLAAEVEMHDYDDVRFVYKPPTSPESALLSADQNLDYQTHTKDELLDNYLNGPRTLSNTRISYLIVSQPNAQSGLPTPPASPGTLSESSSTEDLNAVEYDLLICAAHFIGDGMALHQFAHDFFTLLGSEKTQDDLNADLEGEWKEKWGAGKIVEEGKALPKSMEEYLPLKKGGRFRAAAAKIDFKNSQDQLIGGQSFPRRKSATRKTVVPTVSFDEERTKAMLKKCKANGVSVSVTLFAICNIAWARLGGVNKELPMMMYSALNLRPYFPLPLSHPSYWYLAVGYFNVVLPSFLPTAHQPDSKTFWHRSRLAKDQCGKAAKNKMVVDRTREMALERGVRARGWAKEDDDKEKMEKGLLIMTPPPPAAPTNPKVPSYALIGLSLLGNLDSIYKHPSFPSLKLHTLTTGSRQRGGGMLMFGYTFAGKMWVSLGYDEEGFEKETVDRFWKGVLDGVDEFLG</sequence>
<accession>A0A067QKX2</accession>
<dbReference type="Gene3D" id="3.30.559.30">
    <property type="entry name" value="Nonribosomal peptide synthetase, condensation domain"/>
    <property type="match status" value="1"/>
</dbReference>
<organism evidence="2 3">
    <name type="scientific">Jaapia argillacea MUCL 33604</name>
    <dbReference type="NCBI Taxonomy" id="933084"/>
    <lineage>
        <taxon>Eukaryota</taxon>
        <taxon>Fungi</taxon>
        <taxon>Dikarya</taxon>
        <taxon>Basidiomycota</taxon>
        <taxon>Agaricomycotina</taxon>
        <taxon>Agaricomycetes</taxon>
        <taxon>Agaricomycetidae</taxon>
        <taxon>Jaapiales</taxon>
        <taxon>Jaapiaceae</taxon>
        <taxon>Jaapia</taxon>
    </lineage>
</organism>
<gene>
    <name evidence="2" type="ORF">JAAARDRAFT_119702</name>
</gene>
<dbReference type="Proteomes" id="UP000027265">
    <property type="component" value="Unassembled WGS sequence"/>
</dbReference>
<dbReference type="InterPro" id="IPR023213">
    <property type="entry name" value="CAT-like_dom_sf"/>
</dbReference>
<reference evidence="3" key="1">
    <citation type="journal article" date="2014" name="Proc. Natl. Acad. Sci. U.S.A.">
        <title>Extensive sampling of basidiomycete genomes demonstrates inadequacy of the white-rot/brown-rot paradigm for wood decay fungi.</title>
        <authorList>
            <person name="Riley R."/>
            <person name="Salamov A.A."/>
            <person name="Brown D.W."/>
            <person name="Nagy L.G."/>
            <person name="Floudas D."/>
            <person name="Held B.W."/>
            <person name="Levasseur A."/>
            <person name="Lombard V."/>
            <person name="Morin E."/>
            <person name="Otillar R."/>
            <person name="Lindquist E.A."/>
            <person name="Sun H."/>
            <person name="LaButti K.M."/>
            <person name="Schmutz J."/>
            <person name="Jabbour D."/>
            <person name="Luo H."/>
            <person name="Baker S.E."/>
            <person name="Pisabarro A.G."/>
            <person name="Walton J.D."/>
            <person name="Blanchette R.A."/>
            <person name="Henrissat B."/>
            <person name="Martin F."/>
            <person name="Cullen D."/>
            <person name="Hibbett D.S."/>
            <person name="Grigoriev I.V."/>
        </authorList>
    </citation>
    <scope>NUCLEOTIDE SEQUENCE [LARGE SCALE GENOMIC DNA]</scope>
    <source>
        <strain evidence="3">MUCL 33604</strain>
    </source>
</reference>
<protein>
    <submittedName>
        <fullName evidence="2">Uncharacterized protein</fullName>
    </submittedName>
</protein>
<dbReference type="InParanoid" id="A0A067QKX2"/>
<dbReference type="PANTHER" id="PTHR28037:SF1">
    <property type="entry name" value="ALCOHOL O-ACETYLTRANSFERASE 1-RELATED"/>
    <property type="match status" value="1"/>
</dbReference>
<name>A0A067QKX2_9AGAM</name>
<dbReference type="EMBL" id="KL197710">
    <property type="protein sequence ID" value="KDQ63271.1"/>
    <property type="molecule type" value="Genomic_DNA"/>
</dbReference>
<feature type="region of interest" description="Disordered" evidence="1">
    <location>
        <begin position="1"/>
        <end position="42"/>
    </location>
</feature>
<evidence type="ECO:0000313" key="2">
    <source>
        <dbReference type="EMBL" id="KDQ63271.1"/>
    </source>
</evidence>
<proteinExistence type="predicted"/>
<evidence type="ECO:0000256" key="1">
    <source>
        <dbReference type="SAM" id="MobiDB-lite"/>
    </source>
</evidence>
<dbReference type="STRING" id="933084.A0A067QKX2"/>
<keyword evidence="3" id="KW-1185">Reference proteome</keyword>
<dbReference type="OrthoDB" id="3355480at2759"/>
<dbReference type="AlphaFoldDB" id="A0A067QKX2"/>
<dbReference type="HOGENOM" id="CLU_016660_0_0_1"/>
<dbReference type="PANTHER" id="PTHR28037">
    <property type="entry name" value="ALCOHOL O-ACETYLTRANSFERASE 1-RELATED"/>
    <property type="match status" value="1"/>
</dbReference>
<evidence type="ECO:0000313" key="3">
    <source>
        <dbReference type="Proteomes" id="UP000027265"/>
    </source>
</evidence>
<dbReference type="InterPro" id="IPR052058">
    <property type="entry name" value="Alcohol_O-acetyltransferase"/>
</dbReference>